<dbReference type="AlphaFoldDB" id="W4QBP9"/>
<evidence type="ECO:0000313" key="2">
    <source>
        <dbReference type="EMBL" id="GAE29108.1"/>
    </source>
</evidence>
<sequence>MQNEQLPLTAYSEEQRQAAVKKYKIIAPYLINEKTLTVITEETGIAKRTLRYWIRDYKQLGLKGLIRKTRSDDGKIHLEPEIVVLVEQLILKNKRNSLTSIHRMICEQCQKKGWQEPSYYQVYKISQSLSPSLKKLAHDGQKAYNNQYDLIHRREASYPNEIWQADHTPYRHYSFK</sequence>
<proteinExistence type="predicted"/>
<dbReference type="Pfam" id="PF13518">
    <property type="entry name" value="HTH_28"/>
    <property type="match status" value="1"/>
</dbReference>
<reference evidence="2" key="1">
    <citation type="journal article" date="2014" name="Genome Announc.">
        <title>Draft Genome Sequences of Three Alkaliphilic Bacillus Strains, Bacillus wakoensis JCM 9140T, Bacillus akibai JCM 9157T, and Bacillus hemicellulosilyticus JCM 9152T.</title>
        <authorList>
            <person name="Yuki M."/>
            <person name="Oshima K."/>
            <person name="Suda W."/>
            <person name="Oshida Y."/>
            <person name="Kitamura K."/>
            <person name="Iida T."/>
            <person name="Hattori M."/>
            <person name="Ohkuma M."/>
        </authorList>
    </citation>
    <scope>NUCLEOTIDE SEQUENCE [LARGE SCALE GENOMIC DNA]</scope>
    <source>
        <strain evidence="2">JCM 9152</strain>
    </source>
</reference>
<name>W4QBP9_9BACI</name>
<comment type="caution">
    <text evidence="2">The sequence shown here is derived from an EMBL/GenBank/DDBJ whole genome shotgun (WGS) entry which is preliminary data.</text>
</comment>
<dbReference type="Proteomes" id="UP000018895">
    <property type="component" value="Unassembled WGS sequence"/>
</dbReference>
<gene>
    <name evidence="2" type="ORF">JCM9152_449</name>
</gene>
<feature type="domain" description="Insertion element IS150 protein InsJ-like helix-turn-helix" evidence="1">
    <location>
        <begin position="22"/>
        <end position="68"/>
    </location>
</feature>
<dbReference type="STRING" id="1236971.JCM9152_449"/>
<evidence type="ECO:0000313" key="3">
    <source>
        <dbReference type="Proteomes" id="UP000018895"/>
    </source>
</evidence>
<keyword evidence="3" id="KW-1185">Reference proteome</keyword>
<accession>W4QBP9</accession>
<organism evidence="2 3">
    <name type="scientific">Halalkalibacter hemicellulosilyticusJCM 9152</name>
    <dbReference type="NCBI Taxonomy" id="1236971"/>
    <lineage>
        <taxon>Bacteria</taxon>
        <taxon>Bacillati</taxon>
        <taxon>Bacillota</taxon>
        <taxon>Bacilli</taxon>
        <taxon>Bacillales</taxon>
        <taxon>Bacillaceae</taxon>
        <taxon>Halalkalibacter</taxon>
    </lineage>
</organism>
<evidence type="ECO:0000259" key="1">
    <source>
        <dbReference type="Pfam" id="PF13518"/>
    </source>
</evidence>
<dbReference type="InterPro" id="IPR055247">
    <property type="entry name" value="InsJ-like_HTH"/>
</dbReference>
<dbReference type="SUPFAM" id="SSF46689">
    <property type="entry name" value="Homeodomain-like"/>
    <property type="match status" value="1"/>
</dbReference>
<dbReference type="InterPro" id="IPR009057">
    <property type="entry name" value="Homeodomain-like_sf"/>
</dbReference>
<protein>
    <submittedName>
        <fullName evidence="2">Tn552 transposase</fullName>
    </submittedName>
</protein>
<dbReference type="EMBL" id="BAUU01000002">
    <property type="protein sequence ID" value="GAE29108.1"/>
    <property type="molecule type" value="Genomic_DNA"/>
</dbReference>